<evidence type="ECO:0000313" key="3">
    <source>
        <dbReference type="Proteomes" id="UP000076512"/>
    </source>
</evidence>
<gene>
    <name evidence="2" type="ORF">AWN90_08905</name>
</gene>
<sequence length="61" mass="6337">MRVAELTDRGGVVRVRGEEREDGSAGVVADLTPAAVGELGLGPGQVVYFAVKATEVEVYSC</sequence>
<proteinExistence type="predicted"/>
<protein>
    <recommendedName>
        <fullName evidence="1">Transport-associated OB type 1 domain-containing protein</fullName>
    </recommendedName>
</protein>
<dbReference type="InterPro" id="IPR005116">
    <property type="entry name" value="Transp-assoc_OB_typ1"/>
</dbReference>
<dbReference type="STRING" id="455432.AWN90_08905"/>
<dbReference type="AlphaFoldDB" id="A0A164GYU9"/>
<organism evidence="2 3">
    <name type="scientific">Nocardia terpenica</name>
    <dbReference type="NCBI Taxonomy" id="455432"/>
    <lineage>
        <taxon>Bacteria</taxon>
        <taxon>Bacillati</taxon>
        <taxon>Actinomycetota</taxon>
        <taxon>Actinomycetes</taxon>
        <taxon>Mycobacteriales</taxon>
        <taxon>Nocardiaceae</taxon>
        <taxon>Nocardia</taxon>
    </lineage>
</organism>
<evidence type="ECO:0000259" key="1">
    <source>
        <dbReference type="Pfam" id="PF03459"/>
    </source>
</evidence>
<reference evidence="2 3" key="1">
    <citation type="submission" date="2016-04" db="EMBL/GenBank/DDBJ databases">
        <authorList>
            <person name="Evans L.H."/>
            <person name="Alamgir A."/>
            <person name="Owens N."/>
            <person name="Weber N.D."/>
            <person name="Virtaneva K."/>
            <person name="Barbian K."/>
            <person name="Babar A."/>
            <person name="Rosenke K."/>
        </authorList>
    </citation>
    <scope>NUCLEOTIDE SEQUENCE [LARGE SCALE GENOMIC DNA]</scope>
    <source>
        <strain evidence="2 3">IFM 0406</strain>
    </source>
</reference>
<comment type="caution">
    <text evidence="2">The sequence shown here is derived from an EMBL/GenBank/DDBJ whole genome shotgun (WGS) entry which is preliminary data.</text>
</comment>
<name>A0A164GYU9_9NOCA</name>
<dbReference type="SUPFAM" id="SSF50331">
    <property type="entry name" value="MOP-like"/>
    <property type="match status" value="1"/>
</dbReference>
<dbReference type="Pfam" id="PF03459">
    <property type="entry name" value="TOBE"/>
    <property type="match status" value="1"/>
</dbReference>
<evidence type="ECO:0000313" key="2">
    <source>
        <dbReference type="EMBL" id="KZM68062.1"/>
    </source>
</evidence>
<dbReference type="Proteomes" id="UP000076512">
    <property type="component" value="Unassembled WGS sequence"/>
</dbReference>
<dbReference type="EMBL" id="LWGR01000021">
    <property type="protein sequence ID" value="KZM68062.1"/>
    <property type="molecule type" value="Genomic_DNA"/>
</dbReference>
<accession>A0A164GYU9</accession>
<feature type="domain" description="Transport-associated OB type 1" evidence="1">
    <location>
        <begin position="2"/>
        <end position="56"/>
    </location>
</feature>
<dbReference type="Gene3D" id="2.40.50.100">
    <property type="match status" value="1"/>
</dbReference>
<keyword evidence="3" id="KW-1185">Reference proteome</keyword>
<dbReference type="InterPro" id="IPR008995">
    <property type="entry name" value="Mo/tungstate-bd_C_term_dom"/>
</dbReference>